<dbReference type="EMBL" id="AP024601">
    <property type="protein sequence ID" value="BCU83111.1"/>
    <property type="molecule type" value="Genomic_DNA"/>
</dbReference>
<keyword evidence="2" id="KW-1185">Reference proteome</keyword>
<dbReference type="AlphaFoldDB" id="A0A8D5UGF7"/>
<gene>
    <name evidence="1" type="ORF">JIR001_28940</name>
</gene>
<accession>A0A8D5UGF7</accession>
<sequence>MMDPNLSLFHILAVDTSSLFLTIPNSPINPNMTTMMETVTKLQHMMLKIRWQMMAMRWKERDGLTEFLCSPQGYHLLCH</sequence>
<reference evidence="1" key="2">
    <citation type="journal article" date="2021" name="Microbiol. Resour. Announc.">
        <title>Complete Genome Sequence of Polycladomyces abyssicola JIR-001T, Isolated from Hemipelagic Sediment in Deep Seawater.</title>
        <authorList>
            <person name="Tsubouchi T."/>
            <person name="Kaneko Y."/>
        </authorList>
    </citation>
    <scope>NUCLEOTIDE SEQUENCE</scope>
    <source>
        <strain evidence="1">JIR-001</strain>
    </source>
</reference>
<organism evidence="1 2">
    <name type="scientific">Polycladomyces abyssicola</name>
    <dbReference type="NCBI Taxonomy" id="1125966"/>
    <lineage>
        <taxon>Bacteria</taxon>
        <taxon>Bacillati</taxon>
        <taxon>Bacillota</taxon>
        <taxon>Bacilli</taxon>
        <taxon>Bacillales</taxon>
        <taxon>Thermoactinomycetaceae</taxon>
        <taxon>Polycladomyces</taxon>
    </lineage>
</organism>
<evidence type="ECO:0000313" key="1">
    <source>
        <dbReference type="EMBL" id="BCU83111.1"/>
    </source>
</evidence>
<dbReference type="Proteomes" id="UP000677436">
    <property type="component" value="Chromosome"/>
</dbReference>
<reference evidence="1" key="1">
    <citation type="journal article" date="2013" name="Int. J. Syst. Evol. Microbiol.">
        <title>Polycladomyces abyssicola gen. nov., sp. nov., a thermophilic filamentous bacterium isolated from hemipelagic sediment.</title>
        <authorList>
            <person name="Tsubouchi T."/>
            <person name="Shimane Y."/>
            <person name="Mori K."/>
            <person name="Usui K."/>
            <person name="Hiraki T."/>
            <person name="Tame A."/>
            <person name="Uematsu K."/>
            <person name="Maruyama T."/>
            <person name="Hatada Y."/>
        </authorList>
    </citation>
    <scope>NUCLEOTIDE SEQUENCE</scope>
    <source>
        <strain evidence="1">JIR-001</strain>
    </source>
</reference>
<name>A0A8D5UGF7_9BACL</name>
<dbReference type="KEGG" id="pabs:JIR001_28940"/>
<proteinExistence type="predicted"/>
<evidence type="ECO:0000313" key="2">
    <source>
        <dbReference type="Proteomes" id="UP000677436"/>
    </source>
</evidence>
<protein>
    <submittedName>
        <fullName evidence="1">Uncharacterized protein</fullName>
    </submittedName>
</protein>